<dbReference type="PIRSF" id="PIRSF006060">
    <property type="entry name" value="AA_transporter"/>
    <property type="match status" value="1"/>
</dbReference>
<feature type="transmembrane region" description="Helical" evidence="6">
    <location>
        <begin position="204"/>
        <end position="225"/>
    </location>
</feature>
<gene>
    <name evidence="7" type="ORF">HGG79_19930</name>
</gene>
<evidence type="ECO:0000256" key="5">
    <source>
        <dbReference type="ARBA" id="ARBA00023136"/>
    </source>
</evidence>
<comment type="caution">
    <text evidence="7">The sequence shown here is derived from an EMBL/GenBank/DDBJ whole genome shotgun (WGS) entry which is preliminary data.</text>
</comment>
<keyword evidence="5 6" id="KW-0472">Membrane</keyword>
<dbReference type="Pfam" id="PF13520">
    <property type="entry name" value="AA_permease_2"/>
    <property type="match status" value="1"/>
</dbReference>
<feature type="transmembrane region" description="Helical" evidence="6">
    <location>
        <begin position="237"/>
        <end position="260"/>
    </location>
</feature>
<feature type="transmembrane region" description="Helical" evidence="6">
    <location>
        <begin position="86"/>
        <end position="111"/>
    </location>
</feature>
<feature type="transmembrane region" description="Helical" evidence="6">
    <location>
        <begin position="9"/>
        <end position="30"/>
    </location>
</feature>
<feature type="transmembrane region" description="Helical" evidence="6">
    <location>
        <begin position="361"/>
        <end position="379"/>
    </location>
</feature>
<accession>A0A923EEY3</accession>
<proteinExistence type="predicted"/>
<feature type="transmembrane region" description="Helical" evidence="6">
    <location>
        <begin position="287"/>
        <end position="313"/>
    </location>
</feature>
<sequence length="474" mass="51341">MGENSDKKLGLGLLIALGIGSMIASGIFNGPTDLVMYSNPQAVLIAWCIGVFGVIMLALVFNILSNKRPELKGGIYSYARAGYGEFVGFNCAWGYWMSSFLGNVSFTILIFKTINSLIGEQYKMPPIVAFTLGSALLWSYYFIIRRGIKEAGVLNVIITIAKVIPLILVIIFGIMAFESGIFNVFDWKNILASTGEATTIGKQVSGAMGTVLWCFVGVEALVVLSDRAKTQKIVGKATVIALLATAALYVAISILAMGVVPASTLAKSTTPLADVLELTTLGKVGGVIIKLGIIISNIGALLCWNLLTTEILYVPAVQDDLMPQWFKKTNEKNVPINALLFTIIAIQIFLCSLLSPALQKGYYVATHVATTNILLPYLMSSMFAFKVFKNEKGCIKEKVISLISIIYSVYVIYAVGIAYLGLAFIMYSTGLIIYIKGKKEKNQSITKREKNSMAVLLAISVFMIILVATGKISV</sequence>
<name>A0A923EEY3_CLOTT</name>
<organism evidence="7 8">
    <name type="scientific">Clostridium tetanomorphum</name>
    <dbReference type="NCBI Taxonomy" id="1553"/>
    <lineage>
        <taxon>Bacteria</taxon>
        <taxon>Bacillati</taxon>
        <taxon>Bacillota</taxon>
        <taxon>Clostridia</taxon>
        <taxon>Eubacteriales</taxon>
        <taxon>Clostridiaceae</taxon>
        <taxon>Clostridium</taxon>
    </lineage>
</organism>
<dbReference type="Proteomes" id="UP000563151">
    <property type="component" value="Unassembled WGS sequence"/>
</dbReference>
<feature type="transmembrane region" description="Helical" evidence="6">
    <location>
        <begin position="123"/>
        <end position="144"/>
    </location>
</feature>
<evidence type="ECO:0000313" key="7">
    <source>
        <dbReference type="EMBL" id="MBC2400010.1"/>
    </source>
</evidence>
<protein>
    <submittedName>
        <fullName evidence="7">Amino acid permease</fullName>
    </submittedName>
</protein>
<reference evidence="7 8" key="1">
    <citation type="submission" date="2020-04" db="EMBL/GenBank/DDBJ databases">
        <title>Genomic insights into acetone-butanol-ethanol (ABE) fermentation by sequencing solventogenic clostridia strains.</title>
        <authorList>
            <person name="Brown S."/>
        </authorList>
    </citation>
    <scope>NUCLEOTIDE SEQUENCE [LARGE SCALE GENOMIC DNA]</scope>
    <source>
        <strain evidence="7 8">DJ011</strain>
    </source>
</reference>
<feature type="transmembrane region" description="Helical" evidence="6">
    <location>
        <begin position="400"/>
        <end position="433"/>
    </location>
</feature>
<evidence type="ECO:0000256" key="1">
    <source>
        <dbReference type="ARBA" id="ARBA00004651"/>
    </source>
</evidence>
<dbReference type="GO" id="GO:0005886">
    <property type="term" value="C:plasma membrane"/>
    <property type="evidence" value="ECO:0007669"/>
    <property type="project" value="UniProtKB-SubCell"/>
</dbReference>
<feature type="transmembrane region" description="Helical" evidence="6">
    <location>
        <begin position="453"/>
        <end position="472"/>
    </location>
</feature>
<feature type="transmembrane region" description="Helical" evidence="6">
    <location>
        <begin position="42"/>
        <end position="65"/>
    </location>
</feature>
<evidence type="ECO:0000256" key="3">
    <source>
        <dbReference type="ARBA" id="ARBA00022692"/>
    </source>
</evidence>
<feature type="transmembrane region" description="Helical" evidence="6">
    <location>
        <begin position="156"/>
        <end position="177"/>
    </location>
</feature>
<dbReference type="InterPro" id="IPR002293">
    <property type="entry name" value="AA/rel_permease1"/>
</dbReference>
<evidence type="ECO:0000313" key="8">
    <source>
        <dbReference type="Proteomes" id="UP000563151"/>
    </source>
</evidence>
<dbReference type="RefSeq" id="WP_035151103.1">
    <property type="nucleotide sequence ID" value="NZ_JAAZWO010000044.1"/>
</dbReference>
<dbReference type="GO" id="GO:0022857">
    <property type="term" value="F:transmembrane transporter activity"/>
    <property type="evidence" value="ECO:0007669"/>
    <property type="project" value="InterPro"/>
</dbReference>
<dbReference type="EMBL" id="JAAZWO010000044">
    <property type="protein sequence ID" value="MBC2400010.1"/>
    <property type="molecule type" value="Genomic_DNA"/>
</dbReference>
<keyword evidence="2" id="KW-1003">Cell membrane</keyword>
<keyword evidence="4 6" id="KW-1133">Transmembrane helix</keyword>
<dbReference type="PANTHER" id="PTHR42770">
    <property type="entry name" value="AMINO ACID TRANSPORTER-RELATED"/>
    <property type="match status" value="1"/>
</dbReference>
<dbReference type="PANTHER" id="PTHR42770:SF4">
    <property type="entry name" value="ARGININE_ORNITHINE ANTIPORTER-RELATED"/>
    <property type="match status" value="1"/>
</dbReference>
<keyword evidence="3 6" id="KW-0812">Transmembrane</keyword>
<dbReference type="InterPro" id="IPR050367">
    <property type="entry name" value="APC_superfamily"/>
</dbReference>
<keyword evidence="8" id="KW-1185">Reference proteome</keyword>
<dbReference type="Gene3D" id="1.20.1740.10">
    <property type="entry name" value="Amino acid/polyamine transporter I"/>
    <property type="match status" value="1"/>
</dbReference>
<comment type="subcellular location">
    <subcellularLocation>
        <location evidence="1">Cell membrane</location>
        <topology evidence="1">Multi-pass membrane protein</topology>
    </subcellularLocation>
</comment>
<feature type="transmembrane region" description="Helical" evidence="6">
    <location>
        <begin position="334"/>
        <end position="355"/>
    </location>
</feature>
<evidence type="ECO:0000256" key="6">
    <source>
        <dbReference type="SAM" id="Phobius"/>
    </source>
</evidence>
<evidence type="ECO:0000256" key="4">
    <source>
        <dbReference type="ARBA" id="ARBA00022989"/>
    </source>
</evidence>
<evidence type="ECO:0000256" key="2">
    <source>
        <dbReference type="ARBA" id="ARBA00022475"/>
    </source>
</evidence>
<dbReference type="AlphaFoldDB" id="A0A923EEY3"/>